<keyword evidence="1" id="KW-1133">Transmembrane helix</keyword>
<evidence type="ECO:0000256" key="1">
    <source>
        <dbReference type="SAM" id="Phobius"/>
    </source>
</evidence>
<keyword evidence="1" id="KW-0472">Membrane</keyword>
<proteinExistence type="predicted"/>
<evidence type="ECO:0000313" key="3">
    <source>
        <dbReference type="Proteomes" id="UP000235405"/>
    </source>
</evidence>
<feature type="transmembrane region" description="Helical" evidence="1">
    <location>
        <begin position="12"/>
        <end position="40"/>
    </location>
</feature>
<keyword evidence="1" id="KW-0812">Transmembrane</keyword>
<dbReference type="AlphaFoldDB" id="A0A2N7C934"/>
<dbReference type="RefSeq" id="WP_102483237.1">
    <property type="nucleotide sequence ID" value="NZ_MCSW01000218.1"/>
</dbReference>
<gene>
    <name evidence="2" type="ORF">BCV19_17985</name>
</gene>
<evidence type="ECO:0000313" key="2">
    <source>
        <dbReference type="EMBL" id="PMF17693.1"/>
    </source>
</evidence>
<protein>
    <submittedName>
        <fullName evidence="2">Uncharacterized protein</fullName>
    </submittedName>
</protein>
<dbReference type="EMBL" id="MCSW01000218">
    <property type="protein sequence ID" value="PMF17693.1"/>
    <property type="molecule type" value="Genomic_DNA"/>
</dbReference>
<feature type="transmembrane region" description="Helical" evidence="1">
    <location>
        <begin position="61"/>
        <end position="80"/>
    </location>
</feature>
<name>A0A2N7C934_VIBSP</name>
<dbReference type="Proteomes" id="UP000235405">
    <property type="component" value="Unassembled WGS sequence"/>
</dbReference>
<organism evidence="2 3">
    <name type="scientific">Vibrio splendidus</name>
    <dbReference type="NCBI Taxonomy" id="29497"/>
    <lineage>
        <taxon>Bacteria</taxon>
        <taxon>Pseudomonadati</taxon>
        <taxon>Pseudomonadota</taxon>
        <taxon>Gammaproteobacteria</taxon>
        <taxon>Vibrionales</taxon>
        <taxon>Vibrionaceae</taxon>
        <taxon>Vibrio</taxon>
    </lineage>
</organism>
<sequence length="98" mass="11761">MNVPEVMSKWKTLLALTMALFALKFHLLLIWGLFCWFWGWENLRAKEAFFVERIELKEHPVLFTLIIISWFVMGGVYFYMDNRVFEFLALCSKAKFNN</sequence>
<comment type="caution">
    <text evidence="2">The sequence shown here is derived from an EMBL/GenBank/DDBJ whole genome shotgun (WGS) entry which is preliminary data.</text>
</comment>
<reference evidence="3" key="1">
    <citation type="submission" date="2016-07" db="EMBL/GenBank/DDBJ databases">
        <title>Nontailed viruses are major unrecognized killers of bacteria in the ocean.</title>
        <authorList>
            <person name="Kauffman K."/>
            <person name="Hussain F."/>
            <person name="Yang J."/>
            <person name="Arevalo P."/>
            <person name="Brown J."/>
            <person name="Cutler M."/>
            <person name="Kelly L."/>
            <person name="Polz M.F."/>
        </authorList>
    </citation>
    <scope>NUCLEOTIDE SEQUENCE [LARGE SCALE GENOMIC DNA]</scope>
    <source>
        <strain evidence="3">10N.286.54.F3</strain>
    </source>
</reference>
<accession>A0A2N7C934</accession>